<evidence type="ECO:0000256" key="6">
    <source>
        <dbReference type="ARBA" id="ARBA00023004"/>
    </source>
</evidence>
<keyword evidence="11" id="KW-1185">Reference proteome</keyword>
<evidence type="ECO:0000256" key="8">
    <source>
        <dbReference type="ARBA" id="ARBA00049934"/>
    </source>
</evidence>
<organism evidence="10 11">
    <name type="scientific">Syntrophus gentianae</name>
    <dbReference type="NCBI Taxonomy" id="43775"/>
    <lineage>
        <taxon>Bacteria</taxon>
        <taxon>Pseudomonadati</taxon>
        <taxon>Thermodesulfobacteriota</taxon>
        <taxon>Syntrophia</taxon>
        <taxon>Syntrophales</taxon>
        <taxon>Syntrophaceae</taxon>
        <taxon>Syntrophus</taxon>
    </lineage>
</organism>
<reference evidence="10 11" key="1">
    <citation type="submission" date="2016-10" db="EMBL/GenBank/DDBJ databases">
        <authorList>
            <person name="de Groot N.N."/>
        </authorList>
    </citation>
    <scope>NUCLEOTIDE SEQUENCE [LARGE SCALE GENOMIC DNA]</scope>
    <source>
        <strain evidence="10 11">DSM 8423</strain>
    </source>
</reference>
<name>A0A1H7ZNU9_9BACT</name>
<dbReference type="InterPro" id="IPR036021">
    <property type="entry name" value="Tungsten_al_ferr_oxy-like_C"/>
</dbReference>
<keyword evidence="7" id="KW-0411">Iron-sulfur</keyword>
<dbReference type="PANTHER" id="PTHR30038">
    <property type="entry name" value="ALDEHYDE FERREDOXIN OXIDOREDUCTASE"/>
    <property type="match status" value="1"/>
</dbReference>
<dbReference type="InterPro" id="IPR013983">
    <property type="entry name" value="Ald_Fedxn_OxRdtase_N"/>
</dbReference>
<dbReference type="Gene3D" id="1.10.599.10">
    <property type="entry name" value="Aldehyde Ferredoxin Oxidoreductase Protein, subunit A, domain 3"/>
    <property type="match status" value="1"/>
</dbReference>
<gene>
    <name evidence="10" type="ORF">SAMN04489760_12539</name>
</gene>
<sequence length="663" mass="75858">MRYAETGYNLEIDLATGNIERVETDPKLLETHLGGLGTNVKLHWDRVPPETKAFDDGNMMVFSSGLLNATPAWSANRTLVTFISPQTGMLAYPFSGGFWSAELKYAGYDKIILNNKSPKWVYVWVKNDKVELRDASHLVGRGAYETQDLIREELNEPDAQVFAIGPAGENRCFTASMEQGRSSASRLGGGAVMGDKKVKAVVVRGTKDINLYNGEAFMKEMMDMMAYINYRNANPIPGVMTILSGIGSPQEMVHTDEKWHTENFMWGNARARRRGFWDQNISVEWPETQLAGIKRLISCFNCPQHCGALIAYKDTPRYMAKCFGKMTYAMAAYIDSLDWSWRTLHRATEYGFDSFSTPQIFAFAVECIEAGIIKGDDLAGTDEYPPCPEDKGERYLWLMDRTAHRQGIGNLLADGVYWAARALGEGAEAFDHNTIKKHEQLPLKLGTLDPIYFLMYTTNEKISITQIEGNWPQAAFPTMEMREEFVRDWPQLPDDHFKQYVLDWEPRGEKSIPFFPTPYMCSEIVDWMEMMHNIDDSCCICCGMSGFCLKPPWHIHNYPRVINAATGLDLDEAKLKKIVNRNRNLHRALNLRYGFRREDESAPEDHWKRRFPELENELLDTYYQYKGWNLDGVPTKERLHELDLDYVAEDLIKRGILKDGENN</sequence>
<evidence type="ECO:0000256" key="1">
    <source>
        <dbReference type="ARBA" id="ARBA00001966"/>
    </source>
</evidence>
<evidence type="ECO:0000256" key="2">
    <source>
        <dbReference type="ARBA" id="ARBA00011032"/>
    </source>
</evidence>
<feature type="domain" description="Aldehyde ferredoxin oxidoreductase N-terminal" evidence="9">
    <location>
        <begin position="6"/>
        <end position="207"/>
    </location>
</feature>
<protein>
    <submittedName>
        <fullName evidence="10">Aldehyde:ferredoxin oxidoreductase</fullName>
    </submittedName>
</protein>
<dbReference type="Proteomes" id="UP000198744">
    <property type="component" value="Unassembled WGS sequence"/>
</dbReference>
<dbReference type="GO" id="GO:0016625">
    <property type="term" value="F:oxidoreductase activity, acting on the aldehyde or oxo group of donors, iron-sulfur protein as acceptor"/>
    <property type="evidence" value="ECO:0007669"/>
    <property type="project" value="InterPro"/>
</dbReference>
<dbReference type="InterPro" id="IPR013984">
    <property type="entry name" value="Ald_Fedxn_OxRdtase_dom2"/>
</dbReference>
<keyword evidence="5" id="KW-0560">Oxidoreductase</keyword>
<keyword evidence="6" id="KW-0408">Iron</keyword>
<evidence type="ECO:0000313" key="10">
    <source>
        <dbReference type="EMBL" id="SEM60070.1"/>
    </source>
</evidence>
<proteinExistence type="inferred from homology"/>
<dbReference type="Pfam" id="PF02730">
    <property type="entry name" value="AFOR_N"/>
    <property type="match status" value="1"/>
</dbReference>
<dbReference type="InterPro" id="IPR001203">
    <property type="entry name" value="OxRdtase_Ald_Fedxn_C"/>
</dbReference>
<dbReference type="InterPro" id="IPR051919">
    <property type="entry name" value="W-dependent_AOR"/>
</dbReference>
<evidence type="ECO:0000313" key="11">
    <source>
        <dbReference type="Proteomes" id="UP000198744"/>
    </source>
</evidence>
<keyword evidence="3" id="KW-0004">4Fe-4S</keyword>
<dbReference type="STRING" id="43775.SAMN04489760_12539"/>
<dbReference type="SUPFAM" id="SSF56228">
    <property type="entry name" value="Aldehyde ferredoxin oxidoreductase, N-terminal domain"/>
    <property type="match status" value="1"/>
</dbReference>
<comment type="similarity">
    <text evidence="2">Belongs to the AOR/FOR family.</text>
</comment>
<dbReference type="GO" id="GO:0046872">
    <property type="term" value="F:metal ion binding"/>
    <property type="evidence" value="ECO:0007669"/>
    <property type="project" value="UniProtKB-KW"/>
</dbReference>
<evidence type="ECO:0000256" key="7">
    <source>
        <dbReference type="ARBA" id="ARBA00023014"/>
    </source>
</evidence>
<evidence type="ECO:0000259" key="9">
    <source>
        <dbReference type="SMART" id="SM00790"/>
    </source>
</evidence>
<accession>A0A1H7ZNU9</accession>
<dbReference type="InterPro" id="IPR013985">
    <property type="entry name" value="Ald_Fedxn_OxRdtase_dom3"/>
</dbReference>
<evidence type="ECO:0000256" key="3">
    <source>
        <dbReference type="ARBA" id="ARBA00022485"/>
    </source>
</evidence>
<dbReference type="EMBL" id="FOBS01000025">
    <property type="protein sequence ID" value="SEM60070.1"/>
    <property type="molecule type" value="Genomic_DNA"/>
</dbReference>
<keyword evidence="4" id="KW-0479">Metal-binding</keyword>
<dbReference type="OrthoDB" id="9763894at2"/>
<comment type="cofactor">
    <cofactor evidence="8">
        <name>tungstopterin</name>
        <dbReference type="ChEBI" id="CHEBI:30402"/>
    </cofactor>
</comment>
<dbReference type="SUPFAM" id="SSF48310">
    <property type="entry name" value="Aldehyde ferredoxin oxidoreductase, C-terminal domains"/>
    <property type="match status" value="1"/>
</dbReference>
<dbReference type="Pfam" id="PF01314">
    <property type="entry name" value="AFOR_C"/>
    <property type="match status" value="1"/>
</dbReference>
<dbReference type="PANTHER" id="PTHR30038:SF7">
    <property type="entry name" value="TUNGSTEN-CONTAINING GLYCERALDEHYDE-3-PHOSPHATE:FERREDOXIN OXIDOREDUCTASE"/>
    <property type="match status" value="1"/>
</dbReference>
<dbReference type="Gene3D" id="3.60.9.10">
    <property type="entry name" value="Aldehyde ferredoxin oxidoreductase, N-terminal domain"/>
    <property type="match status" value="1"/>
</dbReference>
<dbReference type="SMART" id="SM00790">
    <property type="entry name" value="AFOR_N"/>
    <property type="match status" value="1"/>
</dbReference>
<dbReference type="Gene3D" id="1.10.569.10">
    <property type="entry name" value="Aldehyde Ferredoxin Oxidoreductase Protein, subunit A, domain 2"/>
    <property type="match status" value="1"/>
</dbReference>
<dbReference type="InterPro" id="IPR036503">
    <property type="entry name" value="Ald_Fedxn_OxRdtase_N_sf"/>
</dbReference>
<comment type="cofactor">
    <cofactor evidence="1">
        <name>[4Fe-4S] cluster</name>
        <dbReference type="ChEBI" id="CHEBI:49883"/>
    </cofactor>
</comment>
<evidence type="ECO:0000256" key="5">
    <source>
        <dbReference type="ARBA" id="ARBA00023002"/>
    </source>
</evidence>
<dbReference type="AlphaFoldDB" id="A0A1H7ZNU9"/>
<evidence type="ECO:0000256" key="4">
    <source>
        <dbReference type="ARBA" id="ARBA00022723"/>
    </source>
</evidence>
<dbReference type="RefSeq" id="WP_093884303.1">
    <property type="nucleotide sequence ID" value="NZ_FOBS01000025.1"/>
</dbReference>
<dbReference type="GO" id="GO:0051539">
    <property type="term" value="F:4 iron, 4 sulfur cluster binding"/>
    <property type="evidence" value="ECO:0007669"/>
    <property type="project" value="UniProtKB-KW"/>
</dbReference>
<dbReference type="GO" id="GO:0009055">
    <property type="term" value="F:electron transfer activity"/>
    <property type="evidence" value="ECO:0007669"/>
    <property type="project" value="InterPro"/>
</dbReference>